<dbReference type="Proteomes" id="UP000015102">
    <property type="component" value="Unassembled WGS sequence"/>
</dbReference>
<dbReference type="EMBL" id="CAQQ02198890">
    <property type="status" value="NOT_ANNOTATED_CDS"/>
    <property type="molecule type" value="Genomic_DNA"/>
</dbReference>
<dbReference type="EnsemblMetazoa" id="MESCA006601-RA">
    <property type="protein sequence ID" value="MESCA006601-PA"/>
    <property type="gene ID" value="MESCA006601"/>
</dbReference>
<organism evidence="1 2">
    <name type="scientific">Megaselia scalaris</name>
    <name type="common">Humpbacked fly</name>
    <name type="synonym">Phora scalaris</name>
    <dbReference type="NCBI Taxonomy" id="36166"/>
    <lineage>
        <taxon>Eukaryota</taxon>
        <taxon>Metazoa</taxon>
        <taxon>Ecdysozoa</taxon>
        <taxon>Arthropoda</taxon>
        <taxon>Hexapoda</taxon>
        <taxon>Insecta</taxon>
        <taxon>Pterygota</taxon>
        <taxon>Neoptera</taxon>
        <taxon>Endopterygota</taxon>
        <taxon>Diptera</taxon>
        <taxon>Brachycera</taxon>
        <taxon>Muscomorpha</taxon>
        <taxon>Platypezoidea</taxon>
        <taxon>Phoridae</taxon>
        <taxon>Megaseliini</taxon>
        <taxon>Megaselia</taxon>
    </lineage>
</organism>
<protein>
    <submittedName>
        <fullName evidence="1">Uncharacterized protein</fullName>
    </submittedName>
</protein>
<dbReference type="HOGENOM" id="CLU_2239694_0_0_1"/>
<reference evidence="1" key="2">
    <citation type="submission" date="2015-06" db="UniProtKB">
        <authorList>
            <consortium name="EnsemblMetazoa"/>
        </authorList>
    </citation>
    <scope>IDENTIFICATION</scope>
</reference>
<evidence type="ECO:0000313" key="1">
    <source>
        <dbReference type="EnsemblMetazoa" id="MESCA006601-PA"/>
    </source>
</evidence>
<name>T1GSE6_MEGSC</name>
<evidence type="ECO:0000313" key="2">
    <source>
        <dbReference type="Proteomes" id="UP000015102"/>
    </source>
</evidence>
<keyword evidence="2" id="KW-1185">Reference proteome</keyword>
<dbReference type="AlphaFoldDB" id="T1GSE6"/>
<dbReference type="EMBL" id="CAQQ02198891">
    <property type="status" value="NOT_ANNOTATED_CDS"/>
    <property type="molecule type" value="Genomic_DNA"/>
</dbReference>
<accession>T1GSE6</accession>
<reference evidence="2" key="1">
    <citation type="submission" date="2013-02" db="EMBL/GenBank/DDBJ databases">
        <authorList>
            <person name="Hughes D."/>
        </authorList>
    </citation>
    <scope>NUCLEOTIDE SEQUENCE</scope>
    <source>
        <strain>Durham</strain>
        <strain evidence="2">NC isolate 2 -- Noor lab</strain>
    </source>
</reference>
<sequence>MSSALLEMTLQNTWSCVKALGRVTEKFQTLRGFCQGDELSWSFFNTLVEMILRAAEIETKNIYLHLSGYFYGLSSKIILETFLAKNTFKSFAVKARTPIHKAGLL</sequence>
<proteinExistence type="predicted"/>